<sequence length="201" mass="21978">MRSLLTRGLTALVLVGSLAAVAPAAHAETVVVRDARGDVKRFAPNTDRDATISRAPRERSADITRLRVTHSFKRIGVGVSVRDLDPAATQVLDIQLRLPGGDRAFVSASTFDGRWSTFAAAGDAEGFRECQAWTTPRPALDRLVVTIPRRCLNRPDWVRTTVSLATIEGNERREIAFVDAVHQRIGFGESPLRYGPKVHVG</sequence>
<dbReference type="Proteomes" id="UP001500221">
    <property type="component" value="Unassembled WGS sequence"/>
</dbReference>
<dbReference type="EMBL" id="BAABKG010000001">
    <property type="protein sequence ID" value="GAA5144141.1"/>
    <property type="molecule type" value="Genomic_DNA"/>
</dbReference>
<keyword evidence="3" id="KW-1185">Reference proteome</keyword>
<evidence type="ECO:0000256" key="1">
    <source>
        <dbReference type="SAM" id="SignalP"/>
    </source>
</evidence>
<name>A0ABP9PDQ8_9ACTN</name>
<accession>A0ABP9PDQ8</accession>
<evidence type="ECO:0000313" key="2">
    <source>
        <dbReference type="EMBL" id="GAA5144141.1"/>
    </source>
</evidence>
<reference evidence="3" key="1">
    <citation type="journal article" date="2019" name="Int. J. Syst. Evol. Microbiol.">
        <title>The Global Catalogue of Microorganisms (GCM) 10K type strain sequencing project: providing services to taxonomists for standard genome sequencing and annotation.</title>
        <authorList>
            <consortium name="The Broad Institute Genomics Platform"/>
            <consortium name="The Broad Institute Genome Sequencing Center for Infectious Disease"/>
            <person name="Wu L."/>
            <person name="Ma J."/>
        </authorList>
    </citation>
    <scope>NUCLEOTIDE SEQUENCE [LARGE SCALE GENOMIC DNA]</scope>
    <source>
        <strain evidence="3">JCM 18459</strain>
    </source>
</reference>
<feature type="chain" id="PRO_5046377894" description="Secreted protein" evidence="1">
    <location>
        <begin position="28"/>
        <end position="201"/>
    </location>
</feature>
<evidence type="ECO:0008006" key="4">
    <source>
        <dbReference type="Google" id="ProtNLM"/>
    </source>
</evidence>
<feature type="signal peptide" evidence="1">
    <location>
        <begin position="1"/>
        <end position="27"/>
    </location>
</feature>
<proteinExistence type="predicted"/>
<gene>
    <name evidence="2" type="ORF">GCM10023340_11240</name>
</gene>
<keyword evidence="1" id="KW-0732">Signal</keyword>
<comment type="caution">
    <text evidence="2">The sequence shown here is derived from an EMBL/GenBank/DDBJ whole genome shotgun (WGS) entry which is preliminary data.</text>
</comment>
<evidence type="ECO:0000313" key="3">
    <source>
        <dbReference type="Proteomes" id="UP001500221"/>
    </source>
</evidence>
<protein>
    <recommendedName>
        <fullName evidence="4">Secreted protein</fullName>
    </recommendedName>
</protein>
<organism evidence="2 3">
    <name type="scientific">Nocardioides marinquilinus</name>
    <dbReference type="NCBI Taxonomy" id="1210400"/>
    <lineage>
        <taxon>Bacteria</taxon>
        <taxon>Bacillati</taxon>
        <taxon>Actinomycetota</taxon>
        <taxon>Actinomycetes</taxon>
        <taxon>Propionibacteriales</taxon>
        <taxon>Nocardioidaceae</taxon>
        <taxon>Nocardioides</taxon>
    </lineage>
</organism>
<dbReference type="RefSeq" id="WP_345455378.1">
    <property type="nucleotide sequence ID" value="NZ_BAABKG010000001.1"/>
</dbReference>